<dbReference type="AlphaFoldDB" id="A0A1X7KWF4"/>
<dbReference type="InterPro" id="IPR051910">
    <property type="entry name" value="ComF/GntX_DNA_util-trans"/>
</dbReference>
<name>A0A1X7KWF4_9BACL</name>
<comment type="similarity">
    <text evidence="1">Belongs to the ComF/GntX family.</text>
</comment>
<reference evidence="2 3" key="1">
    <citation type="submission" date="2017-04" db="EMBL/GenBank/DDBJ databases">
        <authorList>
            <person name="Afonso C.L."/>
            <person name="Miller P.J."/>
            <person name="Scott M.A."/>
            <person name="Spackman E."/>
            <person name="Goraichik I."/>
            <person name="Dimitrov K.M."/>
            <person name="Suarez D.L."/>
            <person name="Swayne D.E."/>
        </authorList>
    </citation>
    <scope>NUCLEOTIDE SEQUENCE [LARGE SCALE GENOMIC DNA]</scope>
    <source>
        <strain evidence="2 3">11</strain>
    </source>
</reference>
<dbReference type="InterPro" id="IPR000836">
    <property type="entry name" value="PRTase_dom"/>
</dbReference>
<evidence type="ECO:0000313" key="3">
    <source>
        <dbReference type="Proteomes" id="UP000193834"/>
    </source>
</evidence>
<evidence type="ECO:0000313" key="2">
    <source>
        <dbReference type="EMBL" id="SMG45901.1"/>
    </source>
</evidence>
<evidence type="ECO:0000256" key="1">
    <source>
        <dbReference type="ARBA" id="ARBA00008007"/>
    </source>
</evidence>
<dbReference type="CDD" id="cd06223">
    <property type="entry name" value="PRTases_typeI"/>
    <property type="match status" value="1"/>
</dbReference>
<proteinExistence type="inferred from homology"/>
<dbReference type="Proteomes" id="UP000193834">
    <property type="component" value="Unassembled WGS sequence"/>
</dbReference>
<accession>A0A1X7KWF4</accession>
<dbReference type="SUPFAM" id="SSF53271">
    <property type="entry name" value="PRTase-like"/>
    <property type="match status" value="1"/>
</dbReference>
<dbReference type="EMBL" id="FXAZ01000003">
    <property type="protein sequence ID" value="SMG45901.1"/>
    <property type="molecule type" value="Genomic_DNA"/>
</dbReference>
<dbReference type="InterPro" id="IPR029057">
    <property type="entry name" value="PRTase-like"/>
</dbReference>
<dbReference type="PANTHER" id="PTHR47505:SF1">
    <property type="entry name" value="DNA UTILIZATION PROTEIN YHGH"/>
    <property type="match status" value="1"/>
</dbReference>
<keyword evidence="3" id="KW-1185">Reference proteome</keyword>
<protein>
    <submittedName>
        <fullName evidence="2">ComF family protein</fullName>
    </submittedName>
</protein>
<dbReference type="OrthoDB" id="9779910at2"/>
<dbReference type="RefSeq" id="WP_085494958.1">
    <property type="nucleotide sequence ID" value="NZ_FXAZ01000003.1"/>
</dbReference>
<sequence>MQMQSSWYERIAAPRSSTCLACSRTIPYYGDLEELKAEQWRRSLCPSCVERIPFIEEVGCSSCGRHIRCEDCQRQPLQQYGLAYNRSVVQYQEHMKEWLALCKFKGNQSIAFVMAGMMIEQYMPLSLTAKVNKPTRSSSDWWSMLKEWWNPESIIEYPDLVTYVPSSLERLEERGFNQAELLAGTLAKAWGRPLLNCLDRTRDTGKQSQQSRAGREQSLEGTFTWNQAAFQGIRFYMARQLKPYLHILLVDDVYTTGSTIRACARALQDGLRELHIQGMVSSYTWARA</sequence>
<organism evidence="2 3">
    <name type="scientific">Paenibacillus aquistagni</name>
    <dbReference type="NCBI Taxonomy" id="1852522"/>
    <lineage>
        <taxon>Bacteria</taxon>
        <taxon>Bacillati</taxon>
        <taxon>Bacillota</taxon>
        <taxon>Bacilli</taxon>
        <taxon>Bacillales</taxon>
        <taxon>Paenibacillaceae</taxon>
        <taxon>Paenibacillus</taxon>
    </lineage>
</organism>
<dbReference type="PANTHER" id="PTHR47505">
    <property type="entry name" value="DNA UTILIZATION PROTEIN YHGH"/>
    <property type="match status" value="1"/>
</dbReference>
<gene>
    <name evidence="2" type="ORF">SAMN06295960_2798</name>
</gene>
<dbReference type="STRING" id="1852522.SAMN06295960_2798"/>
<dbReference type="Gene3D" id="3.40.50.2020">
    <property type="match status" value="1"/>
</dbReference>